<evidence type="ECO:0000256" key="9">
    <source>
        <dbReference type="RuleBase" id="RU365087"/>
    </source>
</evidence>
<evidence type="ECO:0000256" key="6">
    <source>
        <dbReference type="ARBA" id="ARBA00022989"/>
    </source>
</evidence>
<evidence type="ECO:0000313" key="10">
    <source>
        <dbReference type="EMBL" id="OGE81057.1"/>
    </source>
</evidence>
<name>A0A1F5NTR6_9BACT</name>
<feature type="transmembrane region" description="Helical" evidence="9">
    <location>
        <begin position="52"/>
        <end position="71"/>
    </location>
</feature>
<keyword evidence="3 9" id="KW-0813">Transport</keyword>
<dbReference type="GO" id="GO:0005886">
    <property type="term" value="C:plasma membrane"/>
    <property type="evidence" value="ECO:0007669"/>
    <property type="project" value="UniProtKB-SubCell"/>
</dbReference>
<dbReference type="GO" id="GO:0015450">
    <property type="term" value="F:protein-transporting ATPase activity"/>
    <property type="evidence" value="ECO:0007669"/>
    <property type="project" value="UniProtKB-UniRule"/>
</dbReference>
<dbReference type="EMBL" id="MFEI01000011">
    <property type="protein sequence ID" value="OGE81057.1"/>
    <property type="molecule type" value="Genomic_DNA"/>
</dbReference>
<gene>
    <name evidence="10" type="ORF">A2826_01560</name>
</gene>
<dbReference type="InterPro" id="IPR004692">
    <property type="entry name" value="SecG"/>
</dbReference>
<keyword evidence="8 9" id="KW-0472">Membrane</keyword>
<keyword evidence="4 9" id="KW-0812">Transmembrane</keyword>
<dbReference type="Proteomes" id="UP000177912">
    <property type="component" value="Unassembled WGS sequence"/>
</dbReference>
<proteinExistence type="inferred from homology"/>
<comment type="caution">
    <text evidence="9">Lacks conserved residue(s) required for the propagation of feature annotation.</text>
</comment>
<evidence type="ECO:0000256" key="7">
    <source>
        <dbReference type="ARBA" id="ARBA00023010"/>
    </source>
</evidence>
<keyword evidence="5 9" id="KW-0653">Protein transport</keyword>
<comment type="subcellular location">
    <subcellularLocation>
        <location evidence="9">Cell membrane</location>
        <topology evidence="9">Multi-pass membrane protein</topology>
    </subcellularLocation>
    <subcellularLocation>
        <location evidence="1">Membrane</location>
        <topology evidence="1">Multi-pass membrane protein</topology>
    </subcellularLocation>
</comment>
<comment type="function">
    <text evidence="9">Involved in protein export. Participates in an early event of protein translocation.</text>
</comment>
<keyword evidence="7 9" id="KW-0811">Translocation</keyword>
<evidence type="ECO:0000256" key="8">
    <source>
        <dbReference type="ARBA" id="ARBA00023136"/>
    </source>
</evidence>
<evidence type="ECO:0000256" key="2">
    <source>
        <dbReference type="ARBA" id="ARBA00008445"/>
    </source>
</evidence>
<keyword evidence="6 9" id="KW-1133">Transmembrane helix</keyword>
<dbReference type="GO" id="GO:0009306">
    <property type="term" value="P:protein secretion"/>
    <property type="evidence" value="ECO:0007669"/>
    <property type="project" value="UniProtKB-UniRule"/>
</dbReference>
<evidence type="ECO:0000256" key="4">
    <source>
        <dbReference type="ARBA" id="ARBA00022692"/>
    </source>
</evidence>
<evidence type="ECO:0000313" key="11">
    <source>
        <dbReference type="Proteomes" id="UP000177912"/>
    </source>
</evidence>
<dbReference type="NCBIfam" id="TIGR00810">
    <property type="entry name" value="secG"/>
    <property type="match status" value="1"/>
</dbReference>
<sequence>MLKIISIIQIVIALLVVVAILMQNKGSGAGAVFGGGGGVTHTRRGAEKWLHYSTVALVVSFVILGVISLIIQG</sequence>
<dbReference type="STRING" id="1817822.A2826_01560"/>
<dbReference type="Pfam" id="PF03840">
    <property type="entry name" value="SecG"/>
    <property type="match status" value="1"/>
</dbReference>
<accession>A0A1F5NTR6</accession>
<keyword evidence="9" id="KW-1003">Cell membrane</keyword>
<reference evidence="10 11" key="1">
    <citation type="journal article" date="2016" name="Nat. Commun.">
        <title>Thousands of microbial genomes shed light on interconnected biogeochemical processes in an aquifer system.</title>
        <authorList>
            <person name="Anantharaman K."/>
            <person name="Brown C.T."/>
            <person name="Hug L.A."/>
            <person name="Sharon I."/>
            <person name="Castelle C.J."/>
            <person name="Probst A.J."/>
            <person name="Thomas B.C."/>
            <person name="Singh A."/>
            <person name="Wilkins M.J."/>
            <person name="Karaoz U."/>
            <person name="Brodie E.L."/>
            <person name="Williams K.H."/>
            <person name="Hubbard S.S."/>
            <person name="Banfield J.F."/>
        </authorList>
    </citation>
    <scope>NUCLEOTIDE SEQUENCE [LARGE SCALE GENOMIC DNA]</scope>
</reference>
<evidence type="ECO:0000256" key="5">
    <source>
        <dbReference type="ARBA" id="ARBA00022927"/>
    </source>
</evidence>
<comment type="caution">
    <text evidence="10">The sequence shown here is derived from an EMBL/GenBank/DDBJ whole genome shotgun (WGS) entry which is preliminary data.</text>
</comment>
<comment type="similarity">
    <text evidence="2 9">Belongs to the SecG family.</text>
</comment>
<evidence type="ECO:0000256" key="1">
    <source>
        <dbReference type="ARBA" id="ARBA00004141"/>
    </source>
</evidence>
<organism evidence="10 11">
    <name type="scientific">Candidatus Doudnabacteria bacterium RIFCSPHIGHO2_01_FULL_43_23</name>
    <dbReference type="NCBI Taxonomy" id="1817822"/>
    <lineage>
        <taxon>Bacteria</taxon>
        <taxon>Candidatus Doudnaibacteriota</taxon>
    </lineage>
</organism>
<evidence type="ECO:0000256" key="3">
    <source>
        <dbReference type="ARBA" id="ARBA00022448"/>
    </source>
</evidence>
<protein>
    <recommendedName>
        <fullName evidence="9">Protein-export membrane protein SecG</fullName>
    </recommendedName>
</protein>
<dbReference type="AlphaFoldDB" id="A0A1F5NTR6"/>